<dbReference type="EMBL" id="OU015566">
    <property type="protein sequence ID" value="CAG5106005.1"/>
    <property type="molecule type" value="Genomic_DNA"/>
</dbReference>
<feature type="region of interest" description="Disordered" evidence="1">
    <location>
        <begin position="45"/>
        <end position="83"/>
    </location>
</feature>
<keyword evidence="3" id="KW-1185">Reference proteome</keyword>
<name>A0ABN7SRP4_OIKDI</name>
<organism evidence="2 3">
    <name type="scientific">Oikopleura dioica</name>
    <name type="common">Tunicate</name>
    <dbReference type="NCBI Taxonomy" id="34765"/>
    <lineage>
        <taxon>Eukaryota</taxon>
        <taxon>Metazoa</taxon>
        <taxon>Chordata</taxon>
        <taxon>Tunicata</taxon>
        <taxon>Appendicularia</taxon>
        <taxon>Copelata</taxon>
        <taxon>Oikopleuridae</taxon>
        <taxon>Oikopleura</taxon>
    </lineage>
</organism>
<protein>
    <submittedName>
        <fullName evidence="2">Oidioi.mRNA.OKI2018_I69.chr1.g2638.t1.cds</fullName>
    </submittedName>
</protein>
<evidence type="ECO:0000313" key="3">
    <source>
        <dbReference type="Proteomes" id="UP001158576"/>
    </source>
</evidence>
<dbReference type="Proteomes" id="UP001158576">
    <property type="component" value="Chromosome 1"/>
</dbReference>
<feature type="compositionally biased region" description="Acidic residues" evidence="1">
    <location>
        <begin position="58"/>
        <end position="83"/>
    </location>
</feature>
<accession>A0ABN7SRP4</accession>
<proteinExistence type="predicted"/>
<evidence type="ECO:0000256" key="1">
    <source>
        <dbReference type="SAM" id="MobiDB-lite"/>
    </source>
</evidence>
<reference evidence="2 3" key="1">
    <citation type="submission" date="2021-04" db="EMBL/GenBank/DDBJ databases">
        <authorList>
            <person name="Bliznina A."/>
        </authorList>
    </citation>
    <scope>NUCLEOTIDE SEQUENCE [LARGE SCALE GENOMIC DNA]</scope>
</reference>
<gene>
    <name evidence="2" type="ORF">OKIOD_LOCUS11403</name>
</gene>
<sequence length="166" mass="19242">MACESENFLFYLEESDSFIEVNNKDEVLATEEFSPFSGLEKWLTDVPSIKGPNRHESSDEEEDSSDEHEDSSAEEEDSSDEETVSFDALAHELIQFYQRYGIDHYWTRYGAVGARGKGCRGGGDFCLFFNKNGAFVKAYEESKKKFVFDEYELDIRRQPFKDLFRL</sequence>
<evidence type="ECO:0000313" key="2">
    <source>
        <dbReference type="EMBL" id="CAG5106005.1"/>
    </source>
</evidence>